<protein>
    <submittedName>
        <fullName evidence="2">Uncharacterized protein</fullName>
    </submittedName>
</protein>
<feature type="transmembrane region" description="Helical" evidence="1">
    <location>
        <begin position="30"/>
        <end position="47"/>
    </location>
</feature>
<evidence type="ECO:0000256" key="1">
    <source>
        <dbReference type="SAM" id="Phobius"/>
    </source>
</evidence>
<dbReference type="EMBL" id="BCMF01000010">
    <property type="protein sequence ID" value="GAW99999.1"/>
    <property type="molecule type" value="Genomic_DNA"/>
</dbReference>
<proteinExistence type="predicted"/>
<sequence>MPTTIVPAIYGIHGVGTIRIFHWLFRENPVIGFGFLLAIILYGIYRYNNRR</sequence>
<reference evidence="2 3" key="1">
    <citation type="submission" date="2015-11" db="EMBL/GenBank/DDBJ databases">
        <title>Draft genome sequences of new species of the genus Lactobacillus isolated from orchardgrass silage.</title>
        <authorList>
            <person name="Tohno M."/>
            <person name="Tanizawa Y."/>
            <person name="Arita M."/>
        </authorList>
    </citation>
    <scope>NUCLEOTIDE SEQUENCE [LARGE SCALE GENOMIC DNA]</scope>
    <source>
        <strain evidence="2 3">IWT30</strain>
    </source>
</reference>
<comment type="caution">
    <text evidence="2">The sequence shown here is derived from an EMBL/GenBank/DDBJ whole genome shotgun (WGS) entry which is preliminary data.</text>
</comment>
<evidence type="ECO:0000313" key="2">
    <source>
        <dbReference type="EMBL" id="GAW99999.1"/>
    </source>
</evidence>
<dbReference type="RefSeq" id="WP_191981308.1">
    <property type="nucleotide sequence ID" value="NZ_BCMF01000010.1"/>
</dbReference>
<name>A0A1Z5IE01_9LACO</name>
<accession>A0A1Z5IE01</accession>
<gene>
    <name evidence="2" type="ORF">IWT30_01979</name>
</gene>
<evidence type="ECO:0000313" key="3">
    <source>
        <dbReference type="Proteomes" id="UP000198374"/>
    </source>
</evidence>
<keyword evidence="3" id="KW-1185">Reference proteome</keyword>
<keyword evidence="1" id="KW-0472">Membrane</keyword>
<keyword evidence="1" id="KW-1133">Transmembrane helix</keyword>
<dbReference type="AlphaFoldDB" id="A0A1Z5IE01"/>
<organism evidence="2 3">
    <name type="scientific">Secundilactobacillus mixtipabuli</name>
    <dbReference type="NCBI Taxonomy" id="1435342"/>
    <lineage>
        <taxon>Bacteria</taxon>
        <taxon>Bacillati</taxon>
        <taxon>Bacillota</taxon>
        <taxon>Bacilli</taxon>
        <taxon>Lactobacillales</taxon>
        <taxon>Lactobacillaceae</taxon>
        <taxon>Secundilactobacillus</taxon>
    </lineage>
</organism>
<dbReference type="Proteomes" id="UP000198374">
    <property type="component" value="Unassembled WGS sequence"/>
</dbReference>
<keyword evidence="1" id="KW-0812">Transmembrane</keyword>